<protein>
    <recommendedName>
        <fullName evidence="1">DYW domain-containing protein</fullName>
    </recommendedName>
</protein>
<dbReference type="EMBL" id="LR862146">
    <property type="protein sequence ID" value="CAD1827536.1"/>
    <property type="molecule type" value="Genomic_DNA"/>
</dbReference>
<dbReference type="GO" id="GO:0008270">
    <property type="term" value="F:zinc ion binding"/>
    <property type="evidence" value="ECO:0007669"/>
    <property type="project" value="InterPro"/>
</dbReference>
<dbReference type="AlphaFoldDB" id="A0A6V7PAC7"/>
<reference evidence="2" key="1">
    <citation type="submission" date="2020-07" db="EMBL/GenBank/DDBJ databases">
        <authorList>
            <person name="Lin J."/>
        </authorList>
    </citation>
    <scope>NUCLEOTIDE SEQUENCE</scope>
</reference>
<evidence type="ECO:0000313" key="2">
    <source>
        <dbReference type="EMBL" id="CAD1827536.1"/>
    </source>
</evidence>
<evidence type="ECO:0000259" key="1">
    <source>
        <dbReference type="Pfam" id="PF14432"/>
    </source>
</evidence>
<sequence>MPILSSVVYDVSDGEKERLLKGHSEKLALAFALLTKRNGDVIRITKNLRICEDCHLVMSLVSKVEKVEIVVRDNMRFHRFRNGECSCAGWVCADIEAVVYDVIDDDKERLLKGQKLAFAFTLLTRELKIAKNR</sequence>
<gene>
    <name evidence="2" type="ORF">CB5_LOCUS10747</name>
</gene>
<proteinExistence type="predicted"/>
<dbReference type="Pfam" id="PF14432">
    <property type="entry name" value="DYW_deaminase"/>
    <property type="match status" value="1"/>
</dbReference>
<accession>A0A6V7PAC7</accession>
<feature type="domain" description="DYW" evidence="1">
    <location>
        <begin position="4"/>
        <end position="89"/>
    </location>
</feature>
<organism evidence="2">
    <name type="scientific">Ananas comosus var. bracteatus</name>
    <name type="common">red pineapple</name>
    <dbReference type="NCBI Taxonomy" id="296719"/>
    <lineage>
        <taxon>Eukaryota</taxon>
        <taxon>Viridiplantae</taxon>
        <taxon>Streptophyta</taxon>
        <taxon>Embryophyta</taxon>
        <taxon>Tracheophyta</taxon>
        <taxon>Spermatophyta</taxon>
        <taxon>Magnoliopsida</taxon>
        <taxon>Liliopsida</taxon>
        <taxon>Poales</taxon>
        <taxon>Bromeliaceae</taxon>
        <taxon>Bromelioideae</taxon>
        <taxon>Ananas</taxon>
    </lineage>
</organism>
<name>A0A6V7PAC7_ANACO</name>
<dbReference type="InterPro" id="IPR032867">
    <property type="entry name" value="DYW_dom"/>
</dbReference>